<feature type="region of interest" description="Disordered" evidence="2">
    <location>
        <begin position="106"/>
        <end position="138"/>
    </location>
</feature>
<evidence type="ECO:0000313" key="4">
    <source>
        <dbReference type="Proteomes" id="UP000093366"/>
    </source>
</evidence>
<comment type="caution">
    <text evidence="3">The sequence shown here is derived from an EMBL/GenBank/DDBJ whole genome shotgun (WGS) entry which is preliminary data.</text>
</comment>
<feature type="compositionally biased region" description="Polar residues" evidence="2">
    <location>
        <begin position="106"/>
        <end position="124"/>
    </location>
</feature>
<dbReference type="EMBL" id="MAUJ01000001">
    <property type="protein sequence ID" value="OCQ23907.1"/>
    <property type="molecule type" value="Genomic_DNA"/>
</dbReference>
<dbReference type="RefSeq" id="WP_065789909.1">
    <property type="nucleotide sequence ID" value="NZ_JAGJED010000001.1"/>
</dbReference>
<proteinExistence type="predicted"/>
<reference evidence="4" key="1">
    <citation type="submission" date="2016-07" db="EMBL/GenBank/DDBJ databases">
        <authorList>
            <person name="Florea S."/>
            <person name="Webb J.S."/>
            <person name="Jaromczyk J."/>
            <person name="Schardl C.L."/>
        </authorList>
    </citation>
    <scope>NUCLEOTIDE SEQUENCE [LARGE SCALE GENOMIC DNA]</scope>
    <source>
        <strain evidence="4">IPB1</strain>
    </source>
</reference>
<gene>
    <name evidence="3" type="ORF">A7985_08200</name>
</gene>
<name>A0A1C0TX84_9GAMM</name>
<evidence type="ECO:0000256" key="1">
    <source>
        <dbReference type="SAM" id="Coils"/>
    </source>
</evidence>
<protein>
    <submittedName>
        <fullName evidence="3">Uncharacterized protein</fullName>
    </submittedName>
</protein>
<evidence type="ECO:0000256" key="2">
    <source>
        <dbReference type="SAM" id="MobiDB-lite"/>
    </source>
</evidence>
<keyword evidence="1" id="KW-0175">Coiled coil</keyword>
<feature type="coiled-coil region" evidence="1">
    <location>
        <begin position="186"/>
        <end position="251"/>
    </location>
</feature>
<feature type="coiled-coil region" evidence="1">
    <location>
        <begin position="303"/>
        <end position="358"/>
    </location>
</feature>
<dbReference type="AlphaFoldDB" id="A0A1C0TX84"/>
<sequence length="418" mass="48081">MFEKIVKKDAAYLKFVKEKKQTSRETHLELIIVKVGEREIGRLNKKISELKKDVEIEGLSGKLELAEHKTKTALLLNNVKDGARIGLEFMVSPWIEQPKVLGYSSTNNISEDNSKQESNINSKENPPKEASGEKSQNIVIEENIPEQTKPYINIFKAIFSKTTPLQTAVIFILVIIGLGYWGEVSKDQLRLDNTAKESRIKTLAEENKSLKEFEKLHIDSVDSAKKSQLELNSLREKLDVLQSTLGEKEKELSALRISSEEKLESQRKLYEDKFKTEILSNNDAAQQLISEKDSQITEHKDRIASLELSLKINAQELDKLKDTKNNFETNNTLLNDKVARLEKSILSKNKKINELEIIANNYLTLSEFSSNVFYELERFLDKVSRSNLKQSKREFKDRYELWYSKHEDELEAIGVNEL</sequence>
<organism evidence="3 4">
    <name type="scientific">Pseudoalteromonas luteoviolacea</name>
    <dbReference type="NCBI Taxonomy" id="43657"/>
    <lineage>
        <taxon>Bacteria</taxon>
        <taxon>Pseudomonadati</taxon>
        <taxon>Pseudomonadota</taxon>
        <taxon>Gammaproteobacteria</taxon>
        <taxon>Alteromonadales</taxon>
        <taxon>Pseudoalteromonadaceae</taxon>
        <taxon>Pseudoalteromonas</taxon>
    </lineage>
</organism>
<accession>A0A1C0TX84</accession>
<evidence type="ECO:0000313" key="3">
    <source>
        <dbReference type="EMBL" id="OCQ23907.1"/>
    </source>
</evidence>
<dbReference type="Proteomes" id="UP000093366">
    <property type="component" value="Unassembled WGS sequence"/>
</dbReference>